<keyword evidence="5" id="KW-0326">Glycosidase</keyword>
<keyword evidence="10" id="KW-0732">Signal</keyword>
<dbReference type="InterPro" id="IPR015882">
    <property type="entry name" value="HEX_bac_N"/>
</dbReference>
<reference evidence="14 15" key="1">
    <citation type="submission" date="2020-03" db="EMBL/GenBank/DDBJ databases">
        <authorList>
            <person name="Lai Q."/>
        </authorList>
    </citation>
    <scope>NUCLEOTIDE SEQUENCE [LARGE SCALE GENOMIC DNA]</scope>
    <source>
        <strain evidence="14 15">CCUG 25036</strain>
    </source>
</reference>
<keyword evidence="4 14" id="KW-0378">Hydrolase</keyword>
<comment type="caution">
    <text evidence="14">The sequence shown here is derived from an EMBL/GenBank/DDBJ whole genome shotgun (WGS) entry which is preliminary data.</text>
</comment>
<feature type="active site" description="Proton donor" evidence="8">
    <location>
        <position position="348"/>
    </location>
</feature>
<evidence type="ECO:0000256" key="1">
    <source>
        <dbReference type="ARBA" id="ARBA00001231"/>
    </source>
</evidence>
<evidence type="ECO:0000259" key="11">
    <source>
        <dbReference type="Pfam" id="PF00728"/>
    </source>
</evidence>
<sequence>MRQRKPTRCKRHFVLTCAAIVIAVHAISGFATAAPVPAWSLVPMPAVVKPSGAGVLDIGNGAGVVVRGSDDAAMAAVVNHFVQRVADVRGLTIGKTTSGNAPVAVTFDVRPDAAVVGDEGYALVIGPQGITVTARTARGAFYGSVTAWQLLTPPGWTRGAIAHVPYGTIEDHPRFAWRALLLDSSRHYQDADKIKRLIDWMSLDKLNVLVWHITDDQGWRLPVPKYPELSTAGACRDAVGNDSEVSGGRSRPYCKVYTAAEISDIVRYAAERYVDIVPEIDLPGHSQATIAAYPWLGVTGRRPAVWTDWGVSPWLLNPNARTLRFVNDVMDEVMRLFPSRYVSIGGDEADKQQWNTSAEVNAQMTALKLASMDELQGWFMQQVATYLVDHGRTPVGWDDEVAAGVALPRGQVVMSWHGDHDERVALAALRQGHDVVMTPQESLYFDHLQSGHPDEWAGPPPEVTLRQVYDSQLVPPGTNADEAKHIIGVQAGLWAEQMLTFAHTQHAAFPRIAALAELGWSAPSAHDWNGFLARLPAQMERYRALGIGVADTAFAPTFQLSRATGGAFRAVLDNQVHSGSIRYTTDGTAPSATSAMYAQPLTMPAGVTLRAATFAPDGSVLASARSVQVTEATLSSRDSTALETCSGEPPSRLQGSRPAHGPSPVYAVEIGNACWMWRMADVKGASHVAVTAEKLPWRYGDEARGAVVRGSHDGQDAIEIHANACDGPRLATLPLGRATPLGSQVHLETKLSTPIAADAHALCVFVTGDPREGQWALGRMSFSK</sequence>
<evidence type="ECO:0000256" key="4">
    <source>
        <dbReference type="ARBA" id="ARBA00022801"/>
    </source>
</evidence>
<dbReference type="Gene3D" id="3.20.20.80">
    <property type="entry name" value="Glycosidases"/>
    <property type="match status" value="1"/>
</dbReference>
<proteinExistence type="inferred from homology"/>
<feature type="signal peptide" evidence="10">
    <location>
        <begin position="1"/>
        <end position="33"/>
    </location>
</feature>
<dbReference type="Pfam" id="PF02838">
    <property type="entry name" value="Glyco_hydro_20b"/>
    <property type="match status" value="1"/>
</dbReference>
<dbReference type="GO" id="GO:0030203">
    <property type="term" value="P:glycosaminoglycan metabolic process"/>
    <property type="evidence" value="ECO:0007669"/>
    <property type="project" value="TreeGrafter"/>
</dbReference>
<evidence type="ECO:0000256" key="5">
    <source>
        <dbReference type="ARBA" id="ARBA00023295"/>
    </source>
</evidence>
<evidence type="ECO:0000256" key="3">
    <source>
        <dbReference type="ARBA" id="ARBA00012663"/>
    </source>
</evidence>
<accession>A0A7X5U7B7</accession>
<dbReference type="InterPro" id="IPR059177">
    <property type="entry name" value="GH29D-like_dom"/>
</dbReference>
<feature type="domain" description="Beta-hexosaminidase bacterial type N-terminal" evidence="12">
    <location>
        <begin position="40"/>
        <end position="172"/>
    </location>
</feature>
<dbReference type="InterPro" id="IPR015883">
    <property type="entry name" value="Glyco_hydro_20_cat"/>
</dbReference>
<dbReference type="InterPro" id="IPR025705">
    <property type="entry name" value="Beta_hexosaminidase_sua/sub"/>
</dbReference>
<dbReference type="SUPFAM" id="SSF51445">
    <property type="entry name" value="(Trans)glycosidases"/>
    <property type="match status" value="1"/>
</dbReference>
<protein>
    <recommendedName>
        <fullName evidence="3">beta-N-acetylhexosaminidase</fullName>
        <ecNumber evidence="3">3.2.1.52</ecNumber>
    </recommendedName>
    <alternativeName>
        <fullName evidence="6">Beta-N-acetylhexosaminidase</fullName>
    </alternativeName>
    <alternativeName>
        <fullName evidence="7">N-acetyl-beta-glucosaminidase</fullName>
    </alternativeName>
</protein>
<organism evidence="14 15">
    <name type="scientific">Luteibacter anthropi</name>
    <dbReference type="NCBI Taxonomy" id="564369"/>
    <lineage>
        <taxon>Bacteria</taxon>
        <taxon>Pseudomonadati</taxon>
        <taxon>Pseudomonadota</taxon>
        <taxon>Gammaproteobacteria</taxon>
        <taxon>Lysobacterales</taxon>
        <taxon>Rhodanobacteraceae</taxon>
        <taxon>Luteibacter</taxon>
    </lineage>
</organism>
<dbReference type="CDD" id="cd06563">
    <property type="entry name" value="GH20_chitobiase-like"/>
    <property type="match status" value="1"/>
</dbReference>
<evidence type="ECO:0000256" key="6">
    <source>
        <dbReference type="ARBA" id="ARBA00030512"/>
    </source>
</evidence>
<name>A0A7X5U7B7_9GAMM</name>
<comment type="catalytic activity">
    <reaction evidence="1">
        <text>Hydrolysis of terminal non-reducing N-acetyl-D-hexosamine residues in N-acetyl-beta-D-hexosaminides.</text>
        <dbReference type="EC" id="3.2.1.52"/>
    </reaction>
</comment>
<dbReference type="RefSeq" id="WP_166946036.1">
    <property type="nucleotide sequence ID" value="NZ_JAARLZ010000001.1"/>
</dbReference>
<dbReference type="GO" id="GO:0016020">
    <property type="term" value="C:membrane"/>
    <property type="evidence" value="ECO:0007669"/>
    <property type="project" value="TreeGrafter"/>
</dbReference>
<evidence type="ECO:0000256" key="8">
    <source>
        <dbReference type="PIRSR" id="PIRSR625705-1"/>
    </source>
</evidence>
<keyword evidence="15" id="KW-1185">Reference proteome</keyword>
<dbReference type="InterPro" id="IPR017853">
    <property type="entry name" value="GH"/>
</dbReference>
<evidence type="ECO:0000256" key="7">
    <source>
        <dbReference type="ARBA" id="ARBA00033000"/>
    </source>
</evidence>
<dbReference type="AlphaFoldDB" id="A0A7X5U7B7"/>
<feature type="region of interest" description="Disordered" evidence="9">
    <location>
        <begin position="635"/>
        <end position="661"/>
    </location>
</feature>
<feature type="domain" description="GH29D-like beta-sandwich" evidence="13">
    <location>
        <begin position="577"/>
        <end position="618"/>
    </location>
</feature>
<gene>
    <name evidence="14" type="ORF">HBF25_01945</name>
</gene>
<evidence type="ECO:0000313" key="15">
    <source>
        <dbReference type="Proteomes" id="UP000490980"/>
    </source>
</evidence>
<feature type="chain" id="PRO_5030816731" description="beta-N-acetylhexosaminidase" evidence="10">
    <location>
        <begin position="34"/>
        <end position="784"/>
    </location>
</feature>
<dbReference type="PANTHER" id="PTHR22600:SF57">
    <property type="entry name" value="BETA-N-ACETYLHEXOSAMINIDASE"/>
    <property type="match status" value="1"/>
</dbReference>
<evidence type="ECO:0000256" key="10">
    <source>
        <dbReference type="SAM" id="SignalP"/>
    </source>
</evidence>
<evidence type="ECO:0000313" key="14">
    <source>
        <dbReference type="EMBL" id="NII05146.1"/>
    </source>
</evidence>
<dbReference type="PRINTS" id="PR00738">
    <property type="entry name" value="GLHYDRLASE20"/>
</dbReference>
<dbReference type="SUPFAM" id="SSF55545">
    <property type="entry name" value="beta-N-acetylhexosaminidase-like domain"/>
    <property type="match status" value="1"/>
</dbReference>
<dbReference type="Pfam" id="PF00728">
    <property type="entry name" value="Glyco_hydro_20"/>
    <property type="match status" value="1"/>
</dbReference>
<dbReference type="GO" id="GO:0005975">
    <property type="term" value="P:carbohydrate metabolic process"/>
    <property type="evidence" value="ECO:0007669"/>
    <property type="project" value="InterPro"/>
</dbReference>
<evidence type="ECO:0000256" key="2">
    <source>
        <dbReference type="ARBA" id="ARBA00006285"/>
    </source>
</evidence>
<dbReference type="Pfam" id="PF13290">
    <property type="entry name" value="CHB_HEX_C_1"/>
    <property type="match status" value="1"/>
</dbReference>
<evidence type="ECO:0000259" key="12">
    <source>
        <dbReference type="Pfam" id="PF02838"/>
    </source>
</evidence>
<dbReference type="PANTHER" id="PTHR22600">
    <property type="entry name" value="BETA-HEXOSAMINIDASE"/>
    <property type="match status" value="1"/>
</dbReference>
<evidence type="ECO:0000256" key="9">
    <source>
        <dbReference type="SAM" id="MobiDB-lite"/>
    </source>
</evidence>
<dbReference type="Gene3D" id="3.30.379.10">
    <property type="entry name" value="Chitobiase/beta-hexosaminidase domain 2-like"/>
    <property type="match status" value="1"/>
</dbReference>
<evidence type="ECO:0000259" key="13">
    <source>
        <dbReference type="Pfam" id="PF13290"/>
    </source>
</evidence>
<feature type="domain" description="Glycoside hydrolase family 20 catalytic" evidence="11">
    <location>
        <begin position="175"/>
        <end position="522"/>
    </location>
</feature>
<dbReference type="GO" id="GO:0004563">
    <property type="term" value="F:beta-N-acetylhexosaminidase activity"/>
    <property type="evidence" value="ECO:0007669"/>
    <property type="project" value="UniProtKB-EC"/>
</dbReference>
<dbReference type="Proteomes" id="UP000490980">
    <property type="component" value="Unassembled WGS sequence"/>
</dbReference>
<dbReference type="InterPro" id="IPR029018">
    <property type="entry name" value="Hex-like_dom2"/>
</dbReference>
<comment type="similarity">
    <text evidence="2">Belongs to the glycosyl hydrolase 20 family.</text>
</comment>
<dbReference type="EMBL" id="JAARLZ010000001">
    <property type="protein sequence ID" value="NII05146.1"/>
    <property type="molecule type" value="Genomic_DNA"/>
</dbReference>
<dbReference type="EC" id="3.2.1.52" evidence="3"/>